<sequence length="30" mass="3144">MKKKIWVIGIIAVLMCSGIMTTGAFSGTAD</sequence>
<dbReference type="EMBL" id="BARW01043040">
    <property type="protein sequence ID" value="GAJ17429.1"/>
    <property type="molecule type" value="Genomic_DNA"/>
</dbReference>
<evidence type="ECO:0000313" key="1">
    <source>
        <dbReference type="EMBL" id="GAJ17429.1"/>
    </source>
</evidence>
<accession>X1UIS7</accession>
<comment type="caution">
    <text evidence="1">The sequence shown here is derived from an EMBL/GenBank/DDBJ whole genome shotgun (WGS) entry which is preliminary data.</text>
</comment>
<dbReference type="AlphaFoldDB" id="X1UIS7"/>
<gene>
    <name evidence="1" type="ORF">S12H4_63350</name>
</gene>
<proteinExistence type="predicted"/>
<reference evidence="1" key="1">
    <citation type="journal article" date="2014" name="Front. Microbiol.">
        <title>High frequency of phylogenetically diverse reductive dehalogenase-homologous genes in deep subseafloor sedimentary metagenomes.</title>
        <authorList>
            <person name="Kawai M."/>
            <person name="Futagami T."/>
            <person name="Toyoda A."/>
            <person name="Takaki Y."/>
            <person name="Nishi S."/>
            <person name="Hori S."/>
            <person name="Arai W."/>
            <person name="Tsubouchi T."/>
            <person name="Morono Y."/>
            <person name="Uchiyama I."/>
            <person name="Ito T."/>
            <person name="Fujiyama A."/>
            <person name="Inagaki F."/>
            <person name="Takami H."/>
        </authorList>
    </citation>
    <scope>NUCLEOTIDE SEQUENCE</scope>
    <source>
        <strain evidence="1">Expedition CK06-06</strain>
    </source>
</reference>
<feature type="non-terminal residue" evidence="1">
    <location>
        <position position="30"/>
    </location>
</feature>
<protein>
    <submittedName>
        <fullName evidence="1">Uncharacterized protein</fullName>
    </submittedName>
</protein>
<name>X1UIS7_9ZZZZ</name>
<organism evidence="1">
    <name type="scientific">marine sediment metagenome</name>
    <dbReference type="NCBI Taxonomy" id="412755"/>
    <lineage>
        <taxon>unclassified sequences</taxon>
        <taxon>metagenomes</taxon>
        <taxon>ecological metagenomes</taxon>
    </lineage>
</organism>